<evidence type="ECO:0000313" key="2">
    <source>
        <dbReference type="EMBL" id="RZN55907.1"/>
    </source>
</evidence>
<dbReference type="Proteomes" id="UP000317265">
    <property type="component" value="Unassembled WGS sequence"/>
</dbReference>
<feature type="transmembrane region" description="Helical" evidence="1">
    <location>
        <begin position="7"/>
        <end position="28"/>
    </location>
</feature>
<sequence length="88" mass="10431">MDRISIFGLIITLIFIFLLIYVIEILPFPSFQYPIDYSHFVSIESEPMKEYSQFLWDKRAQDLIAQAFLMFVAAISCITIFRKEVKEK</sequence>
<evidence type="ECO:0000313" key="5">
    <source>
        <dbReference type="Proteomes" id="UP000317265"/>
    </source>
</evidence>
<protein>
    <submittedName>
        <fullName evidence="2">Uncharacterized protein</fullName>
    </submittedName>
</protein>
<name>A0A520KF25_9CREN</name>
<evidence type="ECO:0000313" key="3">
    <source>
        <dbReference type="EMBL" id="TDA39007.1"/>
    </source>
</evidence>
<keyword evidence="1" id="KW-0472">Membrane</keyword>
<keyword evidence="1" id="KW-0812">Transmembrane</keyword>
<dbReference type="EMBL" id="RXIH01000033">
    <property type="protein sequence ID" value="RZN55907.1"/>
    <property type="molecule type" value="Genomic_DNA"/>
</dbReference>
<accession>A0A520KF25</accession>
<gene>
    <name evidence="3" type="ORF">DSO09_02985</name>
    <name evidence="2" type="ORF">EF809_04250</name>
</gene>
<reference evidence="3 5" key="1">
    <citation type="journal article" date="2019" name="Nat. Microbiol.">
        <title>Expanding anaerobic alkane metabolism in the domain of Archaea.</title>
        <authorList>
            <person name="Wang Y."/>
            <person name="Wegener G."/>
            <person name="Hou J."/>
            <person name="Wang F."/>
            <person name="Xiao X."/>
        </authorList>
    </citation>
    <scope>NUCLEOTIDE SEQUENCE [LARGE SCALE GENOMIC DNA]</scope>
    <source>
        <strain evidence="3">WYZ-LMO11</strain>
    </source>
</reference>
<evidence type="ECO:0000256" key="1">
    <source>
        <dbReference type="SAM" id="Phobius"/>
    </source>
</evidence>
<dbReference type="Proteomes" id="UP000316080">
    <property type="component" value="Unassembled WGS sequence"/>
</dbReference>
<organism evidence="2 4">
    <name type="scientific">Thermoproteota archaeon</name>
    <dbReference type="NCBI Taxonomy" id="2056631"/>
    <lineage>
        <taxon>Archaea</taxon>
        <taxon>Thermoproteota</taxon>
    </lineage>
</organism>
<reference evidence="2 4" key="2">
    <citation type="journal article" date="2019" name="Nat. Microbiol.">
        <title>Wide diversity of methane and short-chain alkane metabolisms in uncultured archaea.</title>
        <authorList>
            <person name="Borrel G."/>
            <person name="Adam P.S."/>
            <person name="McKay L.J."/>
            <person name="Chen L.X."/>
            <person name="Sierra-Garcia I.N."/>
            <person name="Sieber C.M."/>
            <person name="Letourneur Q."/>
            <person name="Ghozlane A."/>
            <person name="Andersen G.L."/>
            <person name="Li W.J."/>
            <person name="Hallam S.J."/>
            <person name="Muyzer G."/>
            <person name="de Oliveira V.M."/>
            <person name="Inskeep W.P."/>
            <person name="Banfield J.F."/>
            <person name="Gribaldo S."/>
        </authorList>
    </citation>
    <scope>NUCLEOTIDE SEQUENCE [LARGE SCALE GENOMIC DNA]</scope>
    <source>
        <strain evidence="2">Verst-YHS</strain>
    </source>
</reference>
<evidence type="ECO:0000313" key="4">
    <source>
        <dbReference type="Proteomes" id="UP000316080"/>
    </source>
</evidence>
<keyword evidence="1" id="KW-1133">Transmembrane helix</keyword>
<dbReference type="AlphaFoldDB" id="A0A520KF25"/>
<comment type="caution">
    <text evidence="2">The sequence shown here is derived from an EMBL/GenBank/DDBJ whole genome shotgun (WGS) entry which is preliminary data.</text>
</comment>
<dbReference type="EMBL" id="QNVI01000040">
    <property type="protein sequence ID" value="TDA39007.1"/>
    <property type="molecule type" value="Genomic_DNA"/>
</dbReference>
<proteinExistence type="predicted"/>
<feature type="transmembrane region" description="Helical" evidence="1">
    <location>
        <begin position="63"/>
        <end position="81"/>
    </location>
</feature>